<organism evidence="2 3">
    <name type="scientific">Actinophytocola xanthii</name>
    <dbReference type="NCBI Taxonomy" id="1912961"/>
    <lineage>
        <taxon>Bacteria</taxon>
        <taxon>Bacillati</taxon>
        <taxon>Actinomycetota</taxon>
        <taxon>Actinomycetes</taxon>
        <taxon>Pseudonocardiales</taxon>
        <taxon>Pseudonocardiaceae</taxon>
    </lineage>
</organism>
<evidence type="ECO:0000313" key="3">
    <source>
        <dbReference type="Proteomes" id="UP000185596"/>
    </source>
</evidence>
<keyword evidence="3" id="KW-1185">Reference proteome</keyword>
<sequence length="348" mass="36005">MPAQGGDPLLEPWRAELDALESPWPAGPVALEGDPFDLPPPLPPSLVAGRLAEPGSRLRPADDDTVPLALVPFPRPPEDVRYSLETPPRGLRKFDLGTVPASVTPPATWRKAALFAVLTSAAVVCALTVAAIRFVGGPSSRGGIESLPGFPTRPLELEELPAHSSSGIGGGSGGSSRASSTSGTSTGGGATSQEKEAAPSAATPTVSVTVTGTSTTSRPATASSTTPPHATPSRPERITVGPSPVTPTDPKAMGDRTEQYFSLVTANPYAAYQLCTGELANSGPDAILARYSDVTDIQVLHITINRGQAVTLNVLRLVHADGSVTMEVRQLTFTRGLDPRISDDTITA</sequence>
<feature type="compositionally biased region" description="Low complexity" evidence="1">
    <location>
        <begin position="198"/>
        <end position="233"/>
    </location>
</feature>
<accession>A0A1Q8CDJ6</accession>
<dbReference type="Proteomes" id="UP000185596">
    <property type="component" value="Unassembled WGS sequence"/>
</dbReference>
<feature type="compositionally biased region" description="Low complexity" evidence="1">
    <location>
        <begin position="175"/>
        <end position="184"/>
    </location>
</feature>
<dbReference type="EMBL" id="MSIE01000061">
    <property type="protein sequence ID" value="OLF12448.1"/>
    <property type="molecule type" value="Genomic_DNA"/>
</dbReference>
<name>A0A1Q8CDJ6_9PSEU</name>
<proteinExistence type="predicted"/>
<dbReference type="STRING" id="1912961.BU204_29120"/>
<gene>
    <name evidence="2" type="ORF">BU204_29120</name>
</gene>
<protein>
    <submittedName>
        <fullName evidence="2">Uncharacterized protein</fullName>
    </submittedName>
</protein>
<evidence type="ECO:0000313" key="2">
    <source>
        <dbReference type="EMBL" id="OLF12448.1"/>
    </source>
</evidence>
<dbReference type="AlphaFoldDB" id="A0A1Q8CDJ6"/>
<feature type="region of interest" description="Disordered" evidence="1">
    <location>
        <begin position="24"/>
        <end position="50"/>
    </location>
</feature>
<dbReference type="OrthoDB" id="3677000at2"/>
<dbReference type="RefSeq" id="WP_075128982.1">
    <property type="nucleotide sequence ID" value="NZ_MSIE01000061.1"/>
</dbReference>
<feature type="region of interest" description="Disordered" evidence="1">
    <location>
        <begin position="161"/>
        <end position="253"/>
    </location>
</feature>
<evidence type="ECO:0000256" key="1">
    <source>
        <dbReference type="SAM" id="MobiDB-lite"/>
    </source>
</evidence>
<comment type="caution">
    <text evidence="2">The sequence shown here is derived from an EMBL/GenBank/DDBJ whole genome shotgun (WGS) entry which is preliminary data.</text>
</comment>
<reference evidence="2 3" key="1">
    <citation type="submission" date="2016-12" db="EMBL/GenBank/DDBJ databases">
        <title>The draft genome sequence of Actinophytocola sp. 11-183.</title>
        <authorList>
            <person name="Wang W."/>
            <person name="Yuan L."/>
        </authorList>
    </citation>
    <scope>NUCLEOTIDE SEQUENCE [LARGE SCALE GENOMIC DNA]</scope>
    <source>
        <strain evidence="2 3">11-183</strain>
    </source>
</reference>